<reference evidence="5 6" key="1">
    <citation type="submission" date="2020-08" db="EMBL/GenBank/DDBJ databases">
        <title>Cohnella phylogeny.</title>
        <authorList>
            <person name="Dunlap C."/>
        </authorList>
    </citation>
    <scope>NUCLEOTIDE SEQUENCE [LARGE SCALE GENOMIC DNA]</scope>
    <source>
        <strain evidence="5 6">DSM 25239</strain>
    </source>
</reference>
<dbReference type="InterPro" id="IPR002935">
    <property type="entry name" value="SAM_O-MeTrfase"/>
</dbReference>
<dbReference type="PROSITE" id="PS51682">
    <property type="entry name" value="SAM_OMT_I"/>
    <property type="match status" value="1"/>
</dbReference>
<evidence type="ECO:0000256" key="2">
    <source>
        <dbReference type="ARBA" id="ARBA00022679"/>
    </source>
</evidence>
<organism evidence="5 6">
    <name type="scientific">Cohnella xylanilytica</name>
    <dbReference type="NCBI Taxonomy" id="557555"/>
    <lineage>
        <taxon>Bacteria</taxon>
        <taxon>Bacillati</taxon>
        <taxon>Bacillota</taxon>
        <taxon>Bacilli</taxon>
        <taxon>Bacillales</taxon>
        <taxon>Paenibacillaceae</taxon>
        <taxon>Cohnella</taxon>
    </lineage>
</organism>
<dbReference type="RefSeq" id="WP_185134636.1">
    <property type="nucleotide sequence ID" value="NZ_BORM01000034.1"/>
</dbReference>
<dbReference type="PANTHER" id="PTHR10509:SF14">
    <property type="entry name" value="CAFFEOYL-COA O-METHYLTRANSFERASE 3-RELATED"/>
    <property type="match status" value="1"/>
</dbReference>
<dbReference type="SUPFAM" id="SSF53335">
    <property type="entry name" value="S-adenosyl-L-methionine-dependent methyltransferases"/>
    <property type="match status" value="1"/>
</dbReference>
<dbReference type="Gene3D" id="3.40.50.150">
    <property type="entry name" value="Vaccinia Virus protein VP39"/>
    <property type="match status" value="1"/>
</dbReference>
<sequence length="241" mass="26098">MNLNPQADESANRSGEPRGRSEAESNGDLREIAGPEEYFDSLFDADPELERIRETIRERGMPDISVAPGYGRLLTMLVAAAGARSLLEIGALAGYSGICLARGLPPGEGRVTSLELKPEYAALARDNLAAAGYGDRCEMIVGAAADSLARLEAEGRRFDFFFIDADKENYPVYLEYAIKLARPGAIVAADNTLLRGRTLNPDKTGPAVRAVREFNRTIARDPRLIGTHLPSYDGLALAMVK</sequence>
<dbReference type="GO" id="GO:0008171">
    <property type="term" value="F:O-methyltransferase activity"/>
    <property type="evidence" value="ECO:0007669"/>
    <property type="project" value="InterPro"/>
</dbReference>
<dbReference type="PANTHER" id="PTHR10509">
    <property type="entry name" value="O-METHYLTRANSFERASE-RELATED"/>
    <property type="match status" value="1"/>
</dbReference>
<evidence type="ECO:0000256" key="4">
    <source>
        <dbReference type="SAM" id="MobiDB-lite"/>
    </source>
</evidence>
<dbReference type="Proteomes" id="UP000553776">
    <property type="component" value="Unassembled WGS sequence"/>
</dbReference>
<gene>
    <name evidence="5" type="ORF">H7B90_04225</name>
</gene>
<name>A0A841TY80_9BACL</name>
<keyword evidence="2 5" id="KW-0808">Transferase</keyword>
<dbReference type="InterPro" id="IPR050362">
    <property type="entry name" value="Cation-dep_OMT"/>
</dbReference>
<evidence type="ECO:0000313" key="6">
    <source>
        <dbReference type="Proteomes" id="UP000553776"/>
    </source>
</evidence>
<evidence type="ECO:0000313" key="5">
    <source>
        <dbReference type="EMBL" id="MBB6690604.1"/>
    </source>
</evidence>
<keyword evidence="6" id="KW-1185">Reference proteome</keyword>
<evidence type="ECO:0000256" key="1">
    <source>
        <dbReference type="ARBA" id="ARBA00022603"/>
    </source>
</evidence>
<keyword evidence="3" id="KW-0949">S-adenosyl-L-methionine</keyword>
<proteinExistence type="predicted"/>
<feature type="region of interest" description="Disordered" evidence="4">
    <location>
        <begin position="1"/>
        <end position="32"/>
    </location>
</feature>
<dbReference type="GO" id="GO:0032259">
    <property type="term" value="P:methylation"/>
    <property type="evidence" value="ECO:0007669"/>
    <property type="project" value="UniProtKB-KW"/>
</dbReference>
<comment type="caution">
    <text evidence="5">The sequence shown here is derived from an EMBL/GenBank/DDBJ whole genome shotgun (WGS) entry which is preliminary data.</text>
</comment>
<accession>A0A841TY80</accession>
<dbReference type="CDD" id="cd02440">
    <property type="entry name" value="AdoMet_MTases"/>
    <property type="match status" value="1"/>
</dbReference>
<protein>
    <submittedName>
        <fullName evidence="5">O-methyltransferase</fullName>
    </submittedName>
</protein>
<keyword evidence="1 5" id="KW-0489">Methyltransferase</keyword>
<dbReference type="InterPro" id="IPR029063">
    <property type="entry name" value="SAM-dependent_MTases_sf"/>
</dbReference>
<dbReference type="AlphaFoldDB" id="A0A841TY80"/>
<evidence type="ECO:0000256" key="3">
    <source>
        <dbReference type="ARBA" id="ARBA00022691"/>
    </source>
</evidence>
<dbReference type="GO" id="GO:0008757">
    <property type="term" value="F:S-adenosylmethionine-dependent methyltransferase activity"/>
    <property type="evidence" value="ECO:0007669"/>
    <property type="project" value="TreeGrafter"/>
</dbReference>
<dbReference type="EMBL" id="JACJVR010000013">
    <property type="protein sequence ID" value="MBB6690604.1"/>
    <property type="molecule type" value="Genomic_DNA"/>
</dbReference>
<feature type="compositionally biased region" description="Basic and acidic residues" evidence="4">
    <location>
        <begin position="15"/>
        <end position="32"/>
    </location>
</feature>
<feature type="compositionally biased region" description="Polar residues" evidence="4">
    <location>
        <begin position="1"/>
        <end position="13"/>
    </location>
</feature>
<dbReference type="Pfam" id="PF01596">
    <property type="entry name" value="Methyltransf_3"/>
    <property type="match status" value="1"/>
</dbReference>